<feature type="domain" description="DUF58" evidence="1">
    <location>
        <begin position="192"/>
        <end position="260"/>
    </location>
</feature>
<reference evidence="3" key="1">
    <citation type="journal article" date="2019" name="Int. J. Syst. Evol. Microbiol.">
        <title>The Global Catalogue of Microorganisms (GCM) 10K type strain sequencing project: providing services to taxonomists for standard genome sequencing and annotation.</title>
        <authorList>
            <consortium name="The Broad Institute Genomics Platform"/>
            <consortium name="The Broad Institute Genome Sequencing Center for Infectious Disease"/>
            <person name="Wu L."/>
            <person name="Ma J."/>
        </authorList>
    </citation>
    <scope>NUCLEOTIDE SEQUENCE [LARGE SCALE GENOMIC DNA]</scope>
    <source>
        <strain evidence="3">CGMCC 4.7319</strain>
    </source>
</reference>
<sequence>MRLTARGIGLGLSSVALGTWGVHFGHPLVLLLGVAGAAAVLASLAVTSGKVDVEPERDIHPAWVEAGQAAVAQIVVRNTTSRRSPAVVARDRRDDAEEMIPVPGLAPGRSSRHTYSLPTRRRGRLVIGPVAFEREDAFGLARNRVLKGETSVLHVHPRLHAAGSVAAGVRKHSHEGLVELTSQRGAAELRSLREYVTGDEPRHVHWKASARTGKLMVRDMVDPDEVRCTVVLDDRAEVFEPDLFEAAVEVAASLAHASALDDLHTRVRMATGADVGTTGGAVGSRKILEVLSEVGQSAEGFRLDGLGGGSAGHLVFVSHRPAPDVIASLTRWGATTTVIDLAGDPAAENHAGVRRIVAADAASAVALWNRGGRG</sequence>
<dbReference type="Pfam" id="PF01882">
    <property type="entry name" value="DUF58"/>
    <property type="match status" value="1"/>
</dbReference>
<gene>
    <name evidence="2" type="ORF">GCM10011609_02640</name>
</gene>
<evidence type="ECO:0000259" key="1">
    <source>
        <dbReference type="Pfam" id="PF01882"/>
    </source>
</evidence>
<accession>A0ABQ2HBS6</accession>
<evidence type="ECO:0000313" key="2">
    <source>
        <dbReference type="EMBL" id="GGM70436.1"/>
    </source>
</evidence>
<dbReference type="RefSeq" id="WP_189152694.1">
    <property type="nucleotide sequence ID" value="NZ_BMNC01000001.1"/>
</dbReference>
<dbReference type="InterPro" id="IPR002881">
    <property type="entry name" value="DUF58"/>
</dbReference>
<proteinExistence type="predicted"/>
<organism evidence="2 3">
    <name type="scientific">Lentzea pudingi</name>
    <dbReference type="NCBI Taxonomy" id="1789439"/>
    <lineage>
        <taxon>Bacteria</taxon>
        <taxon>Bacillati</taxon>
        <taxon>Actinomycetota</taxon>
        <taxon>Actinomycetes</taxon>
        <taxon>Pseudonocardiales</taxon>
        <taxon>Pseudonocardiaceae</taxon>
        <taxon>Lentzea</taxon>
    </lineage>
</organism>
<dbReference type="EMBL" id="BMNC01000001">
    <property type="protein sequence ID" value="GGM70436.1"/>
    <property type="molecule type" value="Genomic_DNA"/>
</dbReference>
<comment type="caution">
    <text evidence="2">The sequence shown here is derived from an EMBL/GenBank/DDBJ whole genome shotgun (WGS) entry which is preliminary data.</text>
</comment>
<keyword evidence="3" id="KW-1185">Reference proteome</keyword>
<dbReference type="Proteomes" id="UP000597656">
    <property type="component" value="Unassembled WGS sequence"/>
</dbReference>
<protein>
    <recommendedName>
        <fullName evidence="1">DUF58 domain-containing protein</fullName>
    </recommendedName>
</protein>
<dbReference type="PANTHER" id="PTHR34351">
    <property type="entry name" value="SLR1927 PROTEIN-RELATED"/>
    <property type="match status" value="1"/>
</dbReference>
<name>A0ABQ2HBS6_9PSEU</name>
<dbReference type="PANTHER" id="PTHR34351:SF1">
    <property type="entry name" value="SLR1927 PROTEIN"/>
    <property type="match status" value="1"/>
</dbReference>
<evidence type="ECO:0000313" key="3">
    <source>
        <dbReference type="Proteomes" id="UP000597656"/>
    </source>
</evidence>